<dbReference type="SUPFAM" id="SSF102405">
    <property type="entry name" value="MCP/YpsA-like"/>
    <property type="match status" value="1"/>
</dbReference>
<dbReference type="PANTHER" id="PTHR43393">
    <property type="entry name" value="CYTOKININ RIBOSIDE 5'-MONOPHOSPHATE PHOSPHORIBOHYDROLASE"/>
    <property type="match status" value="1"/>
</dbReference>
<sequence>MFPENCVTFFGSARFDDDNFYSKQAYELAKMLANDDFTIITGGGGGIMKAANKGAYDAKKESYAINVVLPNEQKVNEFATYKSEFSNLALRKIALIKNSQNFVIFPGGYGTMDELFEILVLVQNGIKDAHIYLYGVEFWTPLIEFLHSSLVREKAISKVDTAIFSLHDQVKEIYKSIKENR</sequence>
<dbReference type="PANTHER" id="PTHR43393:SF2">
    <property type="entry name" value="CYTOKININ RIBOSIDE 5'-MONOPHOSPHATE PHOSPHORIBOHYDROLASE"/>
    <property type="match status" value="1"/>
</dbReference>
<evidence type="ECO:0000313" key="3">
    <source>
        <dbReference type="EMBL" id="QOQ88113.1"/>
    </source>
</evidence>
<organism evidence="3 4">
    <name type="scientific">Campylobacter corcagiensis</name>
    <dbReference type="NCBI Taxonomy" id="1448857"/>
    <lineage>
        <taxon>Bacteria</taxon>
        <taxon>Pseudomonadati</taxon>
        <taxon>Campylobacterota</taxon>
        <taxon>Epsilonproteobacteria</taxon>
        <taxon>Campylobacterales</taxon>
        <taxon>Campylobacteraceae</taxon>
        <taxon>Campylobacter</taxon>
    </lineage>
</organism>
<evidence type="ECO:0000256" key="1">
    <source>
        <dbReference type="ARBA" id="ARBA00000274"/>
    </source>
</evidence>
<dbReference type="EC" id="3.2.2.n1" evidence="2"/>
<accession>A0A7M1LIC0</accession>
<proteinExistence type="inferred from homology"/>
<dbReference type="InterPro" id="IPR052341">
    <property type="entry name" value="LOG_family_nucleotidases"/>
</dbReference>
<dbReference type="EMBL" id="CP063078">
    <property type="protein sequence ID" value="QOQ88113.1"/>
    <property type="molecule type" value="Genomic_DNA"/>
</dbReference>
<dbReference type="NCBIfam" id="TIGR00730">
    <property type="entry name" value="Rossman fold protein, TIGR00730 family"/>
    <property type="match status" value="1"/>
</dbReference>
<dbReference type="GO" id="GO:0009691">
    <property type="term" value="P:cytokinin biosynthetic process"/>
    <property type="evidence" value="ECO:0007669"/>
    <property type="project" value="UniProtKB-UniRule"/>
</dbReference>
<reference evidence="3 4" key="1">
    <citation type="submission" date="2020-10" db="EMBL/GenBank/DDBJ databases">
        <title>Campylobacter and Helicobacter PacBio genomes.</title>
        <authorList>
            <person name="Lane C."/>
        </authorList>
    </citation>
    <scope>NUCLEOTIDE SEQUENCE [LARGE SCALE GENOMIC DNA]</scope>
    <source>
        <strain evidence="3 4">2016D-0077</strain>
    </source>
</reference>
<keyword evidence="2" id="KW-0203">Cytokinin biosynthesis</keyword>
<evidence type="ECO:0000313" key="4">
    <source>
        <dbReference type="Proteomes" id="UP000594749"/>
    </source>
</evidence>
<keyword evidence="2" id="KW-0378">Hydrolase</keyword>
<dbReference type="AlphaFoldDB" id="A0A7M1LIC0"/>
<keyword evidence="4" id="KW-1185">Reference proteome</keyword>
<dbReference type="OrthoDB" id="9801098at2"/>
<dbReference type="Pfam" id="PF03641">
    <property type="entry name" value="Lysine_decarbox"/>
    <property type="match status" value="1"/>
</dbReference>
<dbReference type="GO" id="GO:0005829">
    <property type="term" value="C:cytosol"/>
    <property type="evidence" value="ECO:0007669"/>
    <property type="project" value="TreeGrafter"/>
</dbReference>
<protein>
    <recommendedName>
        <fullName evidence="2">Cytokinin riboside 5'-monophosphate phosphoribohydrolase</fullName>
        <ecNumber evidence="2">3.2.2.n1</ecNumber>
    </recommendedName>
</protein>
<comment type="similarity">
    <text evidence="2">Belongs to the LOG family.</text>
</comment>
<evidence type="ECO:0000256" key="2">
    <source>
        <dbReference type="RuleBase" id="RU363015"/>
    </source>
</evidence>
<name>A0A7M1LIC0_9BACT</name>
<dbReference type="Gene3D" id="3.40.50.450">
    <property type="match status" value="1"/>
</dbReference>
<gene>
    <name evidence="3" type="ORF">IMC76_01375</name>
</gene>
<comment type="catalytic activity">
    <reaction evidence="1">
        <text>AMP + H2O = D-ribose 5-phosphate + adenine</text>
        <dbReference type="Rhea" id="RHEA:20129"/>
        <dbReference type="ChEBI" id="CHEBI:15377"/>
        <dbReference type="ChEBI" id="CHEBI:16708"/>
        <dbReference type="ChEBI" id="CHEBI:78346"/>
        <dbReference type="ChEBI" id="CHEBI:456215"/>
        <dbReference type="EC" id="3.2.2.4"/>
    </reaction>
</comment>
<dbReference type="GO" id="GO:0008714">
    <property type="term" value="F:AMP nucleosidase activity"/>
    <property type="evidence" value="ECO:0007669"/>
    <property type="project" value="UniProtKB-EC"/>
</dbReference>
<dbReference type="InterPro" id="IPR005269">
    <property type="entry name" value="LOG"/>
</dbReference>
<dbReference type="Proteomes" id="UP000594749">
    <property type="component" value="Chromosome"/>
</dbReference>
<dbReference type="InterPro" id="IPR031100">
    <property type="entry name" value="LOG_fam"/>
</dbReference>